<proteinExistence type="predicted"/>
<protein>
    <submittedName>
        <fullName evidence="2">Uncharacterized protein</fullName>
    </submittedName>
</protein>
<accession>A0ABP9L994</accession>
<keyword evidence="3" id="KW-1185">Reference proteome</keyword>
<comment type="caution">
    <text evidence="2">The sequence shown here is derived from an EMBL/GenBank/DDBJ whole genome shotgun (WGS) entry which is preliminary data.</text>
</comment>
<name>A0ABP9L994_9ACTN</name>
<evidence type="ECO:0000313" key="2">
    <source>
        <dbReference type="EMBL" id="GAA5071567.1"/>
    </source>
</evidence>
<dbReference type="EMBL" id="BAABKC010000094">
    <property type="protein sequence ID" value="GAA5071567.1"/>
    <property type="molecule type" value="Genomic_DNA"/>
</dbReference>
<gene>
    <name evidence="2" type="ORF">GCM10023336_57430</name>
</gene>
<evidence type="ECO:0000313" key="3">
    <source>
        <dbReference type="Proteomes" id="UP001500124"/>
    </source>
</evidence>
<evidence type="ECO:0000256" key="1">
    <source>
        <dbReference type="SAM" id="MobiDB-lite"/>
    </source>
</evidence>
<feature type="compositionally biased region" description="Basic and acidic residues" evidence="1">
    <location>
        <begin position="11"/>
        <end position="31"/>
    </location>
</feature>
<feature type="region of interest" description="Disordered" evidence="1">
    <location>
        <begin position="1"/>
        <end position="31"/>
    </location>
</feature>
<reference evidence="3" key="1">
    <citation type="journal article" date="2019" name="Int. J. Syst. Evol. Microbiol.">
        <title>The Global Catalogue of Microorganisms (GCM) 10K type strain sequencing project: providing services to taxonomists for standard genome sequencing and annotation.</title>
        <authorList>
            <consortium name="The Broad Institute Genomics Platform"/>
            <consortium name="The Broad Institute Genome Sequencing Center for Infectious Disease"/>
            <person name="Wu L."/>
            <person name="Ma J."/>
        </authorList>
    </citation>
    <scope>NUCLEOTIDE SEQUENCE [LARGE SCALE GENOMIC DNA]</scope>
    <source>
        <strain evidence="3">JCM 18410</strain>
    </source>
</reference>
<dbReference type="Proteomes" id="UP001500124">
    <property type="component" value="Unassembled WGS sequence"/>
</dbReference>
<organism evidence="2 3">
    <name type="scientific">Streptomyces similanensis</name>
    <dbReference type="NCBI Taxonomy" id="1274988"/>
    <lineage>
        <taxon>Bacteria</taxon>
        <taxon>Bacillati</taxon>
        <taxon>Actinomycetota</taxon>
        <taxon>Actinomycetes</taxon>
        <taxon>Kitasatosporales</taxon>
        <taxon>Streptomycetaceae</taxon>
        <taxon>Streptomyces</taxon>
    </lineage>
</organism>
<sequence length="160" mass="17251">MRRSALGARVRRGETGSAEHHGARAEGDGGGLRDARHHFLLADSGSAAAGRATALPLQRRNREPVTANIPGSPLLKGKGCFAGWMTVLVSGGRWFRRRRTTFAAVVPVSADGGCDTVTKLTFQECCAYGRFDCQNLRKPSTLTTVSDQSITDCSDMKKER</sequence>